<dbReference type="eggNOG" id="COG3951">
    <property type="taxonomic scope" value="Bacteria"/>
</dbReference>
<evidence type="ECO:0000259" key="2">
    <source>
        <dbReference type="Pfam" id="PF10135"/>
    </source>
</evidence>
<dbReference type="RefSeq" id="WP_013254383.1">
    <property type="nucleotide sequence ID" value="NC_014364.1"/>
</dbReference>
<dbReference type="KEGG" id="ssm:Spirs_1793"/>
<dbReference type="Pfam" id="PF10135">
    <property type="entry name" value="Rod-binding"/>
    <property type="match status" value="1"/>
</dbReference>
<dbReference type="InterPro" id="IPR019301">
    <property type="entry name" value="Flagellar_prot_FlgJ_N"/>
</dbReference>
<sequence>MEIPATIRSADRSVPAAEEAARRATATQDQTKLKKACTDFEALFIKQMFKAMDKTVEHTGLLDGGMAEEYFRDMLLDSYADEASKTSKLGIAEMMFRQLSSKGIV</sequence>
<protein>
    <submittedName>
        <fullName evidence="3">Flagellar protein FlgJ</fullName>
    </submittedName>
</protein>
<reference evidence="3 4" key="1">
    <citation type="journal article" date="2010" name="Stand. Genomic Sci.">
        <title>Complete genome sequence of Spirochaeta smaragdinae type strain (SEBR 4228).</title>
        <authorList>
            <person name="Mavromatis K."/>
            <person name="Yasawong M."/>
            <person name="Chertkov O."/>
            <person name="Lapidus A."/>
            <person name="Lucas S."/>
            <person name="Nolan M."/>
            <person name="Del Rio T.G."/>
            <person name="Tice H."/>
            <person name="Cheng J.F."/>
            <person name="Pitluck S."/>
            <person name="Liolios K."/>
            <person name="Ivanova N."/>
            <person name="Tapia R."/>
            <person name="Han C."/>
            <person name="Bruce D."/>
            <person name="Goodwin L."/>
            <person name="Pati A."/>
            <person name="Chen A."/>
            <person name="Palaniappan K."/>
            <person name="Land M."/>
            <person name="Hauser L."/>
            <person name="Chang Y.J."/>
            <person name="Jeffries C.D."/>
            <person name="Detter J.C."/>
            <person name="Rohde M."/>
            <person name="Brambilla E."/>
            <person name="Spring S."/>
            <person name="Goker M."/>
            <person name="Sikorski J."/>
            <person name="Woyke T."/>
            <person name="Bristow J."/>
            <person name="Eisen J.A."/>
            <person name="Markowitz V."/>
            <person name="Hugenholtz P."/>
            <person name="Klenk H.P."/>
            <person name="Kyrpides N.C."/>
        </authorList>
    </citation>
    <scope>NUCLEOTIDE SEQUENCE [LARGE SCALE GENOMIC DNA]</scope>
    <source>
        <strain evidence="4">DSM 11293 / JCM 15392 / SEBR 4228</strain>
    </source>
</reference>
<feature type="domain" description="Flagellar protein FlgJ N-terminal" evidence="2">
    <location>
        <begin position="50"/>
        <end position="98"/>
    </location>
</feature>
<dbReference type="STRING" id="573413.Spirs_1793"/>
<feature type="region of interest" description="Disordered" evidence="1">
    <location>
        <begin position="1"/>
        <end position="28"/>
    </location>
</feature>
<keyword evidence="3" id="KW-0966">Cell projection</keyword>
<dbReference type="HOGENOM" id="CLU_155700_0_3_12"/>
<gene>
    <name evidence="3" type="ordered locus">Spirs_1793</name>
</gene>
<organism evidence="3 4">
    <name type="scientific">Sediminispirochaeta smaragdinae (strain DSM 11293 / JCM 15392 / SEBR 4228)</name>
    <name type="common">Spirochaeta smaragdinae</name>
    <dbReference type="NCBI Taxonomy" id="573413"/>
    <lineage>
        <taxon>Bacteria</taxon>
        <taxon>Pseudomonadati</taxon>
        <taxon>Spirochaetota</taxon>
        <taxon>Spirochaetia</taxon>
        <taxon>Spirochaetales</taxon>
        <taxon>Spirochaetaceae</taxon>
        <taxon>Sediminispirochaeta</taxon>
    </lineage>
</organism>
<keyword evidence="3" id="KW-0282">Flagellum</keyword>
<name>E1R199_SEDSS</name>
<evidence type="ECO:0000256" key="1">
    <source>
        <dbReference type="SAM" id="MobiDB-lite"/>
    </source>
</evidence>
<keyword evidence="4" id="KW-1185">Reference proteome</keyword>
<evidence type="ECO:0000313" key="3">
    <source>
        <dbReference type="EMBL" id="ADK80919.1"/>
    </source>
</evidence>
<accession>E1R199</accession>
<dbReference type="AlphaFoldDB" id="E1R199"/>
<proteinExistence type="predicted"/>
<dbReference type="EMBL" id="CP002116">
    <property type="protein sequence ID" value="ADK80919.1"/>
    <property type="molecule type" value="Genomic_DNA"/>
</dbReference>
<dbReference type="OrthoDB" id="9796740at2"/>
<keyword evidence="3" id="KW-0969">Cilium</keyword>
<dbReference type="Proteomes" id="UP000002318">
    <property type="component" value="Chromosome"/>
</dbReference>
<evidence type="ECO:0000313" key="4">
    <source>
        <dbReference type="Proteomes" id="UP000002318"/>
    </source>
</evidence>